<organism evidence="1 2">
    <name type="scientific">Rubroshorea leprosula</name>
    <dbReference type="NCBI Taxonomy" id="152421"/>
    <lineage>
        <taxon>Eukaryota</taxon>
        <taxon>Viridiplantae</taxon>
        <taxon>Streptophyta</taxon>
        <taxon>Embryophyta</taxon>
        <taxon>Tracheophyta</taxon>
        <taxon>Spermatophyta</taxon>
        <taxon>Magnoliopsida</taxon>
        <taxon>eudicotyledons</taxon>
        <taxon>Gunneridae</taxon>
        <taxon>Pentapetalae</taxon>
        <taxon>rosids</taxon>
        <taxon>malvids</taxon>
        <taxon>Malvales</taxon>
        <taxon>Dipterocarpaceae</taxon>
        <taxon>Rubroshorea</taxon>
    </lineage>
</organism>
<dbReference type="AlphaFoldDB" id="A0AAV5IBS8"/>
<dbReference type="Proteomes" id="UP001054252">
    <property type="component" value="Unassembled WGS sequence"/>
</dbReference>
<dbReference type="EMBL" id="BPVZ01000008">
    <property type="protein sequence ID" value="GKU94704.1"/>
    <property type="molecule type" value="Genomic_DNA"/>
</dbReference>
<name>A0AAV5IBS8_9ROSI</name>
<keyword evidence="2" id="KW-1185">Reference proteome</keyword>
<proteinExistence type="predicted"/>
<protein>
    <submittedName>
        <fullName evidence="1">Uncharacterized protein</fullName>
    </submittedName>
</protein>
<evidence type="ECO:0000313" key="1">
    <source>
        <dbReference type="EMBL" id="GKU94704.1"/>
    </source>
</evidence>
<sequence length="59" mass="7158">MFIADIFILNHQRFRTCGLLMQQGIVITMDEDNVDFRIVRQMNDVDKREEMPVTSRQWR</sequence>
<comment type="caution">
    <text evidence="1">The sequence shown here is derived from an EMBL/GenBank/DDBJ whole genome shotgun (WGS) entry which is preliminary data.</text>
</comment>
<reference evidence="1 2" key="1">
    <citation type="journal article" date="2021" name="Commun. Biol.">
        <title>The genome of Shorea leprosula (Dipterocarpaceae) highlights the ecological relevance of drought in aseasonal tropical rainforests.</title>
        <authorList>
            <person name="Ng K.K.S."/>
            <person name="Kobayashi M.J."/>
            <person name="Fawcett J.A."/>
            <person name="Hatakeyama M."/>
            <person name="Paape T."/>
            <person name="Ng C.H."/>
            <person name="Ang C.C."/>
            <person name="Tnah L.H."/>
            <person name="Lee C.T."/>
            <person name="Nishiyama T."/>
            <person name="Sese J."/>
            <person name="O'Brien M.J."/>
            <person name="Copetti D."/>
            <person name="Mohd Noor M.I."/>
            <person name="Ong R.C."/>
            <person name="Putra M."/>
            <person name="Sireger I.Z."/>
            <person name="Indrioko S."/>
            <person name="Kosugi Y."/>
            <person name="Izuno A."/>
            <person name="Isagi Y."/>
            <person name="Lee S.L."/>
            <person name="Shimizu K.K."/>
        </authorList>
    </citation>
    <scope>NUCLEOTIDE SEQUENCE [LARGE SCALE GENOMIC DNA]</scope>
    <source>
        <strain evidence="1">214</strain>
    </source>
</reference>
<evidence type="ECO:0000313" key="2">
    <source>
        <dbReference type="Proteomes" id="UP001054252"/>
    </source>
</evidence>
<gene>
    <name evidence="1" type="ORF">SLEP1_g8157</name>
</gene>
<accession>A0AAV5IBS8</accession>